<proteinExistence type="predicted"/>
<dbReference type="OrthoDB" id="3239511at2759"/>
<keyword evidence="3" id="KW-1185">Reference proteome</keyword>
<sequence>MRPAARVVRTLRRRRTSTTKNTREISDESSFASLEAGPSHQAEPAINPDLIQIHTVVYNDNISMASNPTQHPPNFKIEYHPRSKCPSIVQSYEEFGQQHINEMAPNKEPWHLYHTSSDFEFTEIALEAGLSAAQINGLISLLSHVSEGQAKFTFKNEDNLRKAWDNAAAKLTLFSKHDVTALDLLANPLLAPHFVWDAQHLFKHGDIDYECFYTEPWMGNQWWDIQIRLSSHGTVKGYPVVARCPNLPVGICNGEQFRGEPAKEEGKTGYTNFKHFIWHKAFLKLLKQLIVLWKTGYSYECYDKIIHWLFPIILILSTDYEEL</sequence>
<name>A0A0C9SSN8_PAXIN</name>
<dbReference type="Proteomes" id="UP000053647">
    <property type="component" value="Unassembled WGS sequence"/>
</dbReference>
<gene>
    <name evidence="2" type="ORF">PAXINDRAFT_157319</name>
</gene>
<protein>
    <submittedName>
        <fullName evidence="2">Uncharacterized protein</fullName>
    </submittedName>
</protein>
<dbReference type="HOGENOM" id="CLU_046023_1_0_1"/>
<dbReference type="AlphaFoldDB" id="A0A0C9SSN8"/>
<reference evidence="2 3" key="1">
    <citation type="submission" date="2014-06" db="EMBL/GenBank/DDBJ databases">
        <authorList>
            <consortium name="DOE Joint Genome Institute"/>
            <person name="Kuo A."/>
            <person name="Kohler A."/>
            <person name="Nagy L.G."/>
            <person name="Floudas D."/>
            <person name="Copeland A."/>
            <person name="Barry K.W."/>
            <person name="Cichocki N."/>
            <person name="Veneault-Fourrey C."/>
            <person name="LaButti K."/>
            <person name="Lindquist E.A."/>
            <person name="Lipzen A."/>
            <person name="Lundell T."/>
            <person name="Morin E."/>
            <person name="Murat C."/>
            <person name="Sun H."/>
            <person name="Tunlid A."/>
            <person name="Henrissat B."/>
            <person name="Grigoriev I.V."/>
            <person name="Hibbett D.S."/>
            <person name="Martin F."/>
            <person name="Nordberg H.P."/>
            <person name="Cantor M.N."/>
            <person name="Hua S.X."/>
        </authorList>
    </citation>
    <scope>NUCLEOTIDE SEQUENCE [LARGE SCALE GENOMIC DNA]</scope>
    <source>
        <strain evidence="2 3">ATCC 200175</strain>
    </source>
</reference>
<reference evidence="3" key="2">
    <citation type="submission" date="2015-01" db="EMBL/GenBank/DDBJ databases">
        <title>Evolutionary Origins and Diversification of the Mycorrhizal Mutualists.</title>
        <authorList>
            <consortium name="DOE Joint Genome Institute"/>
            <consortium name="Mycorrhizal Genomics Consortium"/>
            <person name="Kohler A."/>
            <person name="Kuo A."/>
            <person name="Nagy L.G."/>
            <person name="Floudas D."/>
            <person name="Copeland A."/>
            <person name="Barry K.W."/>
            <person name="Cichocki N."/>
            <person name="Veneault-Fourrey C."/>
            <person name="LaButti K."/>
            <person name="Lindquist E.A."/>
            <person name="Lipzen A."/>
            <person name="Lundell T."/>
            <person name="Morin E."/>
            <person name="Murat C."/>
            <person name="Riley R."/>
            <person name="Ohm R."/>
            <person name="Sun H."/>
            <person name="Tunlid A."/>
            <person name="Henrissat B."/>
            <person name="Grigoriev I.V."/>
            <person name="Hibbett D.S."/>
            <person name="Martin F."/>
        </authorList>
    </citation>
    <scope>NUCLEOTIDE SEQUENCE [LARGE SCALE GENOMIC DNA]</scope>
    <source>
        <strain evidence="3">ATCC 200175</strain>
    </source>
</reference>
<organism evidence="2 3">
    <name type="scientific">Paxillus involutus ATCC 200175</name>
    <dbReference type="NCBI Taxonomy" id="664439"/>
    <lineage>
        <taxon>Eukaryota</taxon>
        <taxon>Fungi</taxon>
        <taxon>Dikarya</taxon>
        <taxon>Basidiomycota</taxon>
        <taxon>Agaricomycotina</taxon>
        <taxon>Agaricomycetes</taxon>
        <taxon>Agaricomycetidae</taxon>
        <taxon>Boletales</taxon>
        <taxon>Paxilineae</taxon>
        <taxon>Paxillaceae</taxon>
        <taxon>Paxillus</taxon>
    </lineage>
</organism>
<evidence type="ECO:0000313" key="2">
    <source>
        <dbReference type="EMBL" id="KIJ11399.1"/>
    </source>
</evidence>
<evidence type="ECO:0000313" key="3">
    <source>
        <dbReference type="Proteomes" id="UP000053647"/>
    </source>
</evidence>
<evidence type="ECO:0000256" key="1">
    <source>
        <dbReference type="SAM" id="MobiDB-lite"/>
    </source>
</evidence>
<accession>A0A0C9SSN8</accession>
<feature type="region of interest" description="Disordered" evidence="1">
    <location>
        <begin position="1"/>
        <end position="43"/>
    </location>
</feature>
<dbReference type="EMBL" id="KN819380">
    <property type="protein sequence ID" value="KIJ11399.1"/>
    <property type="molecule type" value="Genomic_DNA"/>
</dbReference>